<protein>
    <submittedName>
        <fullName evidence="1">Unplaced genomic scaffold K443scaffold_343, whole genome shotgun sequence</fullName>
    </submittedName>
</protein>
<proteinExistence type="predicted"/>
<reference evidence="1 2" key="1">
    <citation type="submission" date="2014-04" db="EMBL/GenBank/DDBJ databases">
        <authorList>
            <consortium name="DOE Joint Genome Institute"/>
            <person name="Kuo A."/>
            <person name="Kohler A."/>
            <person name="Nagy L.G."/>
            <person name="Floudas D."/>
            <person name="Copeland A."/>
            <person name="Barry K.W."/>
            <person name="Cichocki N."/>
            <person name="Veneault-Fourrey C."/>
            <person name="LaButti K."/>
            <person name="Lindquist E.A."/>
            <person name="Lipzen A."/>
            <person name="Lundell T."/>
            <person name="Morin E."/>
            <person name="Murat C."/>
            <person name="Sun H."/>
            <person name="Tunlid A."/>
            <person name="Henrissat B."/>
            <person name="Grigoriev I.V."/>
            <person name="Hibbett D.S."/>
            <person name="Martin F."/>
            <person name="Nordberg H.P."/>
            <person name="Cantor M.N."/>
            <person name="Hua S.X."/>
        </authorList>
    </citation>
    <scope>NUCLEOTIDE SEQUENCE [LARGE SCALE GENOMIC DNA]</scope>
    <source>
        <strain evidence="1 2">LaAM-08-1</strain>
    </source>
</reference>
<accession>A0A0C9WIG0</accession>
<dbReference type="Proteomes" id="UP000054477">
    <property type="component" value="Unassembled WGS sequence"/>
</dbReference>
<dbReference type="EMBL" id="KN838878">
    <property type="protein sequence ID" value="KIJ92879.1"/>
    <property type="molecule type" value="Genomic_DNA"/>
</dbReference>
<organism evidence="1 2">
    <name type="scientific">Laccaria amethystina LaAM-08-1</name>
    <dbReference type="NCBI Taxonomy" id="1095629"/>
    <lineage>
        <taxon>Eukaryota</taxon>
        <taxon>Fungi</taxon>
        <taxon>Dikarya</taxon>
        <taxon>Basidiomycota</taxon>
        <taxon>Agaricomycotina</taxon>
        <taxon>Agaricomycetes</taxon>
        <taxon>Agaricomycetidae</taxon>
        <taxon>Agaricales</taxon>
        <taxon>Agaricineae</taxon>
        <taxon>Hydnangiaceae</taxon>
        <taxon>Laccaria</taxon>
    </lineage>
</organism>
<dbReference type="HOGENOM" id="CLU_3032707_0_0_1"/>
<gene>
    <name evidence="1" type="ORF">K443DRAFT_684991</name>
</gene>
<name>A0A0C9WIG0_9AGAR</name>
<evidence type="ECO:0000313" key="1">
    <source>
        <dbReference type="EMBL" id="KIJ92879.1"/>
    </source>
</evidence>
<dbReference type="AlphaFoldDB" id="A0A0C9WIG0"/>
<reference evidence="2" key="2">
    <citation type="submission" date="2015-01" db="EMBL/GenBank/DDBJ databases">
        <title>Evolutionary Origins and Diversification of the Mycorrhizal Mutualists.</title>
        <authorList>
            <consortium name="DOE Joint Genome Institute"/>
            <consortium name="Mycorrhizal Genomics Consortium"/>
            <person name="Kohler A."/>
            <person name="Kuo A."/>
            <person name="Nagy L.G."/>
            <person name="Floudas D."/>
            <person name="Copeland A."/>
            <person name="Barry K.W."/>
            <person name="Cichocki N."/>
            <person name="Veneault-Fourrey C."/>
            <person name="LaButti K."/>
            <person name="Lindquist E.A."/>
            <person name="Lipzen A."/>
            <person name="Lundell T."/>
            <person name="Morin E."/>
            <person name="Murat C."/>
            <person name="Riley R."/>
            <person name="Ohm R."/>
            <person name="Sun H."/>
            <person name="Tunlid A."/>
            <person name="Henrissat B."/>
            <person name="Grigoriev I.V."/>
            <person name="Hibbett D.S."/>
            <person name="Martin F."/>
        </authorList>
    </citation>
    <scope>NUCLEOTIDE SEQUENCE [LARGE SCALE GENOMIC DNA]</scope>
    <source>
        <strain evidence="2">LaAM-08-1</strain>
    </source>
</reference>
<evidence type="ECO:0000313" key="2">
    <source>
        <dbReference type="Proteomes" id="UP000054477"/>
    </source>
</evidence>
<sequence length="55" mass="6276">MPLKFPADAYQSPSIISNILQSKLYQHVRIRTYRAIPSDSIHAHQEYASVPTTMC</sequence>
<keyword evidence="2" id="KW-1185">Reference proteome</keyword>